<dbReference type="Ensembl" id="ENSLACT00000001824.1">
    <property type="protein sequence ID" value="ENSLACP00000001811.1"/>
    <property type="gene ID" value="ENSLACG00000001616.1"/>
</dbReference>
<dbReference type="Proteomes" id="UP000008672">
    <property type="component" value="Unassembled WGS sequence"/>
</dbReference>
<dbReference type="CTD" id="91056"/>
<evidence type="ECO:0000313" key="10">
    <source>
        <dbReference type="Proteomes" id="UP000008672"/>
    </source>
</evidence>
<reference evidence="9" key="3">
    <citation type="submission" date="2025-09" db="UniProtKB">
        <authorList>
            <consortium name="Ensembl"/>
        </authorList>
    </citation>
    <scope>IDENTIFICATION</scope>
</reference>
<dbReference type="InterPro" id="IPR048981">
    <property type="entry name" value="AP5B1_C"/>
</dbReference>
<feature type="domain" description="AP-5 complex subunit beta-1 beta-barrel" evidence="7">
    <location>
        <begin position="732"/>
        <end position="802"/>
    </location>
</feature>
<dbReference type="GeneTree" id="ENSGT00530000064721"/>
<proteinExistence type="predicted"/>
<dbReference type="RefSeq" id="XP_006013744.1">
    <property type="nucleotide sequence ID" value="XM_006013682.3"/>
</dbReference>
<dbReference type="GeneID" id="102366679"/>
<evidence type="ECO:0000256" key="3">
    <source>
        <dbReference type="ARBA" id="ARBA00022927"/>
    </source>
</evidence>
<dbReference type="InterPro" id="IPR048979">
    <property type="entry name" value="AP5B1_middle"/>
</dbReference>
<dbReference type="PANTHER" id="PTHR34033:SF1">
    <property type="entry name" value="AP-5 COMPLEX SUBUNIT BETA-1"/>
    <property type="match status" value="1"/>
</dbReference>
<accession>H2ZWP0</accession>
<dbReference type="Bgee" id="ENSLACG00000001616">
    <property type="expression patterns" value="Expressed in post-anal tail muscle and 5 other cell types or tissues"/>
</dbReference>
<dbReference type="GO" id="GO:0015031">
    <property type="term" value="P:protein transport"/>
    <property type="evidence" value="ECO:0007669"/>
    <property type="project" value="UniProtKB-KW"/>
</dbReference>
<dbReference type="Pfam" id="PF21589">
    <property type="entry name" value="AP5B1_barrel"/>
    <property type="match status" value="1"/>
</dbReference>
<evidence type="ECO:0000256" key="4">
    <source>
        <dbReference type="ARBA" id="ARBA00032431"/>
    </source>
</evidence>
<dbReference type="eggNOG" id="ENOG502QVTX">
    <property type="taxonomic scope" value="Eukaryota"/>
</dbReference>
<dbReference type="OMA" id="SHHLEPF"/>
<evidence type="ECO:0000256" key="2">
    <source>
        <dbReference type="ARBA" id="ARBA00022448"/>
    </source>
</evidence>
<evidence type="ECO:0000259" key="7">
    <source>
        <dbReference type="Pfam" id="PF21589"/>
    </source>
</evidence>
<dbReference type="EMBL" id="AFYH01260814">
    <property type="status" value="NOT_ANNOTATED_CDS"/>
    <property type="molecule type" value="Genomic_DNA"/>
</dbReference>
<evidence type="ECO:0000259" key="8">
    <source>
        <dbReference type="Pfam" id="PF21590"/>
    </source>
</evidence>
<dbReference type="OrthoDB" id="646197at2759"/>
<reference evidence="10" key="1">
    <citation type="submission" date="2011-08" db="EMBL/GenBank/DDBJ databases">
        <title>The draft genome of Latimeria chalumnae.</title>
        <authorList>
            <person name="Di Palma F."/>
            <person name="Alfoldi J."/>
            <person name="Johnson J."/>
            <person name="Berlin A."/>
            <person name="Gnerre S."/>
            <person name="Jaffe D."/>
            <person name="MacCallum I."/>
            <person name="Young S."/>
            <person name="Walker B.J."/>
            <person name="Lander E."/>
            <person name="Lindblad-Toh K."/>
        </authorList>
    </citation>
    <scope>NUCLEOTIDE SEQUENCE [LARGE SCALE GENOMIC DNA]</scope>
    <source>
        <strain evidence="10">Wild caught</strain>
    </source>
</reference>
<keyword evidence="10" id="KW-1185">Reference proteome</keyword>
<dbReference type="SUPFAM" id="SSF48371">
    <property type="entry name" value="ARM repeat"/>
    <property type="match status" value="1"/>
</dbReference>
<dbReference type="InterPro" id="IPR016024">
    <property type="entry name" value="ARM-type_fold"/>
</dbReference>
<dbReference type="STRING" id="7897.ENSLACP00000001811"/>
<dbReference type="Pfam" id="PF21588">
    <property type="entry name" value="AP5B1_middle"/>
    <property type="match status" value="1"/>
</dbReference>
<dbReference type="GO" id="GO:0030119">
    <property type="term" value="C:AP-type membrane coat adaptor complex"/>
    <property type="evidence" value="ECO:0007669"/>
    <property type="project" value="TreeGrafter"/>
</dbReference>
<reference evidence="9" key="2">
    <citation type="submission" date="2025-08" db="UniProtKB">
        <authorList>
            <consortium name="Ensembl"/>
        </authorList>
    </citation>
    <scope>IDENTIFICATION</scope>
</reference>
<feature type="domain" description="AP5B1 C-terminal" evidence="8">
    <location>
        <begin position="826"/>
        <end position="924"/>
    </location>
</feature>
<dbReference type="EMBL" id="AFYH01260815">
    <property type="status" value="NOT_ANNOTATED_CDS"/>
    <property type="molecule type" value="Genomic_DNA"/>
</dbReference>
<evidence type="ECO:0000313" key="9">
    <source>
        <dbReference type="Ensembl" id="ENSLACP00000001811.1"/>
    </source>
</evidence>
<evidence type="ECO:0000256" key="1">
    <source>
        <dbReference type="ARBA" id="ARBA00018167"/>
    </source>
</evidence>
<evidence type="ECO:0000259" key="5">
    <source>
        <dbReference type="Pfam" id="PF21587"/>
    </source>
</evidence>
<dbReference type="GO" id="GO:0005765">
    <property type="term" value="C:lysosomal membrane"/>
    <property type="evidence" value="ECO:0007669"/>
    <property type="project" value="TreeGrafter"/>
</dbReference>
<sequence length="928" mass="105265">MAGGSSDCRSLQVSSFISSPSKFLSGTPVDTFVADLLQDLKDEKISESTKVQILGLFIEFPTKLCQGFKTAEEVTTTLMDIYTRTAVSPKCINLKCHLLLSAVTIIITTDCVECVEVAHKVLETLLQVVSDVNDKKCGPVFKPVRSVACECLREVESCYPGFLSQKLAFLRLLQQQEVTPLHQSYTLLYSSALKNAVKGLVDRKVVAEGALKDLLYCNEDLVWRVTEKMGVLSPFSVEEFCLRPSSLEAKELKSILSSLLEVSYLLTPVSQSTLLQDLIQVVNMVHPLSPIIFKSQLLRLFGTMDISLFHTTLQMKGTFTDSLFTAEDENFLLKRLVGMAKHLMYTTPPRLFYIDCLLHFPENRPISSNGEESLPVLLTSNMITSLFPTVFNDSSTILSRLNLVSLMYAECEEEGEHKGIDFIFDFLMCLLKIVENNGSQEITVTFFRGVFIIVRYFAFSERYMGNLIQNLIQLYQWHHTLAPYFINLIDNIQKYLEESSWPILLSKALQKLIIELPEQMLNHHNLPWHLKVLARVAKENHIPQSATIKFLHNLLLNSSLCHLGDWRVGNAVLSVCRNILEHQKLNSVFIQLADLLQYMFLQFDDIDIQDYARFYYTLLTNLSEEKLTSILVVGSAGGHAKVRSLSSIMAENENFSTSLTVHTMERPVLRLVRIPEGHCRDTSLHHSSADLASDFNYLAAYQDQFNGPEFASLVTLKYHLMFTDQVDNQYCRLFCIVLHFELTDSNYEAVSDINVPCLFIDRKPHVVSVALKPKRPYPTVLQVSAICTTQNGLTCHSQLEPIRILFWELFLPAPVPTSWPSEVLGQLFDQLWNSPCMAEPSQLVESLFCFQLVKISLHDLIAANFQKHMVVPEPDSGAYKVLLFLPPQNHILFNIKSLEDTHCVSIMTDNWKLLPFINSYLKEITSGQ</sequence>
<keyword evidence="2" id="KW-0813">Transport</keyword>
<organism evidence="9 10">
    <name type="scientific">Latimeria chalumnae</name>
    <name type="common">Coelacanth</name>
    <dbReference type="NCBI Taxonomy" id="7897"/>
    <lineage>
        <taxon>Eukaryota</taxon>
        <taxon>Metazoa</taxon>
        <taxon>Chordata</taxon>
        <taxon>Craniata</taxon>
        <taxon>Vertebrata</taxon>
        <taxon>Euteleostomi</taxon>
        <taxon>Coelacanthiformes</taxon>
        <taxon>Coelacanthidae</taxon>
        <taxon>Latimeria</taxon>
    </lineage>
</organism>
<dbReference type="Pfam" id="PF21590">
    <property type="entry name" value="AP5B1_C"/>
    <property type="match status" value="1"/>
</dbReference>
<dbReference type="PANTHER" id="PTHR34033">
    <property type="entry name" value="AP-5 COMPLEX SUBUNIT BETA-1"/>
    <property type="match status" value="1"/>
</dbReference>
<dbReference type="AlphaFoldDB" id="H2ZWP0"/>
<dbReference type="FunCoup" id="H2ZWP0">
    <property type="interactions" value="157"/>
</dbReference>
<dbReference type="KEGG" id="lcm:102366679"/>
<dbReference type="HOGENOM" id="CLU_014176_0_0_1"/>
<feature type="domain" description="AP-5 complex subunit beta-1 N-terminal" evidence="5">
    <location>
        <begin position="34"/>
        <end position="106"/>
    </location>
</feature>
<dbReference type="Pfam" id="PF21587">
    <property type="entry name" value="AP5B1_N"/>
    <property type="match status" value="1"/>
</dbReference>
<name>H2ZWP0_LATCH</name>
<dbReference type="InterPro" id="IPR038741">
    <property type="entry name" value="AP5B1"/>
</dbReference>
<dbReference type="InterPro" id="IPR048980">
    <property type="entry name" value="AP5B1_barrel"/>
</dbReference>
<gene>
    <name evidence="9" type="primary">AP5B1</name>
</gene>
<dbReference type="InParanoid" id="H2ZWP0"/>
<dbReference type="InterPro" id="IPR048978">
    <property type="entry name" value="AP5B1_N"/>
</dbReference>
<keyword evidence="3" id="KW-0653">Protein transport</keyword>
<evidence type="ECO:0000259" key="6">
    <source>
        <dbReference type="Pfam" id="PF21588"/>
    </source>
</evidence>
<dbReference type="EMBL" id="AFYH01260816">
    <property type="status" value="NOT_ANNOTATED_CDS"/>
    <property type="molecule type" value="Genomic_DNA"/>
</dbReference>
<feature type="domain" description="AP5B1 middle" evidence="6">
    <location>
        <begin position="248"/>
        <end position="627"/>
    </location>
</feature>
<protein>
    <recommendedName>
        <fullName evidence="1">AP-5 complex subunit beta-1</fullName>
    </recommendedName>
    <alternativeName>
        <fullName evidence="4">Adaptor-related protein complex 5 beta subunit</fullName>
    </alternativeName>
</protein>
<dbReference type="GO" id="GO:0016197">
    <property type="term" value="P:endosomal transport"/>
    <property type="evidence" value="ECO:0007669"/>
    <property type="project" value="InterPro"/>
</dbReference>